<evidence type="ECO:0000313" key="3">
    <source>
        <dbReference type="Proteomes" id="UP001341281"/>
    </source>
</evidence>
<dbReference type="EMBL" id="CP144745">
    <property type="protein sequence ID" value="WVZ54036.1"/>
    <property type="molecule type" value="Genomic_DNA"/>
</dbReference>
<sequence length="244" mass="27737">MAFQEGDIGSVLTVRLTKVADSVISETQSAFIPGRLILDGAVIVHEVVHHLKSCKRSGIILKLDFEKAYDKVDWSFMKDVLRRKNFGEKWISWMERVIEEGRVAINLNGEKAEYFRSYKGLRQGDPLSPMLFNLVGEGLAEILRTAREKGLVEDDTILFLKNSEDELSNFKLLLFCFEEMSGMRINYNKSEVYTLGVSVQEGQAIADKLNCKLGKFPMKYLGVPISDRRSTMEQMIGVVEKVEK</sequence>
<proteinExistence type="predicted"/>
<keyword evidence="3" id="KW-1185">Reference proteome</keyword>
<dbReference type="Pfam" id="PF00078">
    <property type="entry name" value="RVT_1"/>
    <property type="match status" value="1"/>
</dbReference>
<dbReference type="InterPro" id="IPR043502">
    <property type="entry name" value="DNA/RNA_pol_sf"/>
</dbReference>
<evidence type="ECO:0000313" key="2">
    <source>
        <dbReference type="EMBL" id="WVZ54036.1"/>
    </source>
</evidence>
<feature type="domain" description="Reverse transcriptase" evidence="1">
    <location>
        <begin position="1"/>
        <end position="225"/>
    </location>
</feature>
<gene>
    <name evidence="2" type="ORF">U9M48_004904</name>
</gene>
<organism evidence="2 3">
    <name type="scientific">Paspalum notatum var. saurae</name>
    <dbReference type="NCBI Taxonomy" id="547442"/>
    <lineage>
        <taxon>Eukaryota</taxon>
        <taxon>Viridiplantae</taxon>
        <taxon>Streptophyta</taxon>
        <taxon>Embryophyta</taxon>
        <taxon>Tracheophyta</taxon>
        <taxon>Spermatophyta</taxon>
        <taxon>Magnoliopsida</taxon>
        <taxon>Liliopsida</taxon>
        <taxon>Poales</taxon>
        <taxon>Poaceae</taxon>
        <taxon>PACMAD clade</taxon>
        <taxon>Panicoideae</taxon>
        <taxon>Andropogonodae</taxon>
        <taxon>Paspaleae</taxon>
        <taxon>Paspalinae</taxon>
        <taxon>Paspalum</taxon>
    </lineage>
</organism>
<reference evidence="2 3" key="1">
    <citation type="submission" date="2024-02" db="EMBL/GenBank/DDBJ databases">
        <title>High-quality chromosome-scale genome assembly of Pensacola bahiagrass (Paspalum notatum Flugge var. saurae).</title>
        <authorList>
            <person name="Vega J.M."/>
            <person name="Podio M."/>
            <person name="Orjuela J."/>
            <person name="Siena L.A."/>
            <person name="Pessino S.C."/>
            <person name="Combes M.C."/>
            <person name="Mariac C."/>
            <person name="Albertini E."/>
            <person name="Pupilli F."/>
            <person name="Ortiz J.P.A."/>
            <person name="Leblanc O."/>
        </authorList>
    </citation>
    <scope>NUCLEOTIDE SEQUENCE [LARGE SCALE GENOMIC DNA]</scope>
    <source>
        <strain evidence="2">R1</strain>
        <tissue evidence="2">Leaf</tissue>
    </source>
</reference>
<protein>
    <recommendedName>
        <fullName evidence="1">Reverse transcriptase domain-containing protein</fullName>
    </recommendedName>
</protein>
<dbReference type="PROSITE" id="PS50878">
    <property type="entry name" value="RT_POL"/>
    <property type="match status" value="1"/>
</dbReference>
<dbReference type="SUPFAM" id="SSF56672">
    <property type="entry name" value="DNA/RNA polymerases"/>
    <property type="match status" value="1"/>
</dbReference>
<dbReference type="AlphaFoldDB" id="A0AAQ3PVN7"/>
<name>A0AAQ3PVN7_PASNO</name>
<dbReference type="Proteomes" id="UP001341281">
    <property type="component" value="Chromosome 01"/>
</dbReference>
<dbReference type="PANTHER" id="PTHR31635">
    <property type="entry name" value="REVERSE TRANSCRIPTASE DOMAIN-CONTAINING PROTEIN-RELATED"/>
    <property type="match status" value="1"/>
</dbReference>
<dbReference type="CDD" id="cd01650">
    <property type="entry name" value="RT_nLTR_like"/>
    <property type="match status" value="1"/>
</dbReference>
<evidence type="ECO:0000259" key="1">
    <source>
        <dbReference type="PROSITE" id="PS50878"/>
    </source>
</evidence>
<accession>A0AAQ3PVN7</accession>
<dbReference type="InterPro" id="IPR000477">
    <property type="entry name" value="RT_dom"/>
</dbReference>
<dbReference type="PANTHER" id="PTHR31635:SF196">
    <property type="entry name" value="REVERSE TRANSCRIPTASE DOMAIN-CONTAINING PROTEIN-RELATED"/>
    <property type="match status" value="1"/>
</dbReference>